<reference evidence="1 2" key="1">
    <citation type="submission" date="2021-01" db="EMBL/GenBank/DDBJ databases">
        <title>Genomic Encyclopedia of Type Strains, Phase IV (KMG-IV): sequencing the most valuable type-strain genomes for metagenomic binning, comparative biology and taxonomic classification.</title>
        <authorList>
            <person name="Goeker M."/>
        </authorList>
    </citation>
    <scope>NUCLEOTIDE SEQUENCE [LARGE SCALE GENOMIC DNA]</scope>
    <source>
        <strain evidence="1 2">DSM 100968</strain>
    </source>
</reference>
<evidence type="ECO:0000313" key="2">
    <source>
        <dbReference type="Proteomes" id="UP000823201"/>
    </source>
</evidence>
<name>A0ABS2QAY0_9BACL</name>
<keyword evidence="2" id="KW-1185">Reference proteome</keyword>
<gene>
    <name evidence="1" type="ORF">JOC27_002198</name>
</gene>
<evidence type="ECO:0000313" key="1">
    <source>
        <dbReference type="EMBL" id="MBM7658736.1"/>
    </source>
</evidence>
<protein>
    <submittedName>
        <fullName evidence="1">Uncharacterized protein</fullName>
    </submittedName>
</protein>
<organism evidence="1 2">
    <name type="scientific">Sporolactobacillus spathodeae</name>
    <dbReference type="NCBI Taxonomy" id="1465502"/>
    <lineage>
        <taxon>Bacteria</taxon>
        <taxon>Bacillati</taxon>
        <taxon>Bacillota</taxon>
        <taxon>Bacilli</taxon>
        <taxon>Bacillales</taxon>
        <taxon>Sporolactobacillaceae</taxon>
        <taxon>Sporolactobacillus</taxon>
    </lineage>
</organism>
<proteinExistence type="predicted"/>
<dbReference type="EMBL" id="JAFBEV010000022">
    <property type="protein sequence ID" value="MBM7658736.1"/>
    <property type="molecule type" value="Genomic_DNA"/>
</dbReference>
<dbReference type="Proteomes" id="UP000823201">
    <property type="component" value="Unassembled WGS sequence"/>
</dbReference>
<sequence length="45" mass="5021">MKSGNPSAYADHGAKSNRFFLKDKVEQHATSGARPILSERGFFYC</sequence>
<comment type="caution">
    <text evidence="1">The sequence shown here is derived from an EMBL/GenBank/DDBJ whole genome shotgun (WGS) entry which is preliminary data.</text>
</comment>
<accession>A0ABS2QAY0</accession>